<feature type="transmembrane region" description="Helical" evidence="1">
    <location>
        <begin position="27"/>
        <end position="50"/>
    </location>
</feature>
<gene>
    <name evidence="2" type="ORF">AVDCRST_MAG18-1623</name>
</gene>
<evidence type="ECO:0000313" key="2">
    <source>
        <dbReference type="EMBL" id="CAA9567575.1"/>
    </source>
</evidence>
<organism evidence="2">
    <name type="scientific">uncultured Thermomicrobiales bacterium</name>
    <dbReference type="NCBI Taxonomy" id="1645740"/>
    <lineage>
        <taxon>Bacteria</taxon>
        <taxon>Pseudomonadati</taxon>
        <taxon>Thermomicrobiota</taxon>
        <taxon>Thermomicrobia</taxon>
        <taxon>Thermomicrobiales</taxon>
        <taxon>environmental samples</taxon>
    </lineage>
</organism>
<protein>
    <recommendedName>
        <fullName evidence="3">PH domain-containing protein</fullName>
    </recommendedName>
</protein>
<name>A0A6J4V8X7_9BACT</name>
<feature type="transmembrane region" description="Helical" evidence="1">
    <location>
        <begin position="62"/>
        <end position="80"/>
    </location>
</feature>
<reference evidence="2" key="1">
    <citation type="submission" date="2020-02" db="EMBL/GenBank/DDBJ databases">
        <authorList>
            <person name="Meier V. D."/>
        </authorList>
    </citation>
    <scope>NUCLEOTIDE SEQUENCE</scope>
    <source>
        <strain evidence="2">AVDCRST_MAG18</strain>
    </source>
</reference>
<evidence type="ECO:0008006" key="3">
    <source>
        <dbReference type="Google" id="ProtNLM"/>
    </source>
</evidence>
<dbReference type="AlphaFoldDB" id="A0A6J4V8X7"/>
<sequence length="175" mass="18314">MRESGTTGGERADTAGEPLVFPGSNGLWVTLAILAALAIPATLWIAGGALSGEGIGAAGRSLLVGGGVTALFALGAWFAWRQRREVVLDNVGVTIRAGDGSARAHIPWAELTGVEERRIPSQPLQPALLLHRADGSALLIDPQQVRDTGVLVREIRRHGAYIGSGDQARRGRGQV</sequence>
<keyword evidence="1" id="KW-0812">Transmembrane</keyword>
<keyword evidence="1" id="KW-1133">Transmembrane helix</keyword>
<dbReference type="EMBL" id="CADCWN010000122">
    <property type="protein sequence ID" value="CAA9567575.1"/>
    <property type="molecule type" value="Genomic_DNA"/>
</dbReference>
<proteinExistence type="predicted"/>
<keyword evidence="1" id="KW-0472">Membrane</keyword>
<evidence type="ECO:0000256" key="1">
    <source>
        <dbReference type="SAM" id="Phobius"/>
    </source>
</evidence>
<accession>A0A6J4V8X7</accession>